<dbReference type="GO" id="GO:0017025">
    <property type="term" value="F:TBP-class protein binding"/>
    <property type="evidence" value="ECO:0007669"/>
    <property type="project" value="InterPro"/>
</dbReference>
<dbReference type="SUPFAM" id="SSF48371">
    <property type="entry name" value="ARM repeat"/>
    <property type="match status" value="1"/>
</dbReference>
<dbReference type="Proteomes" id="UP000269396">
    <property type="component" value="Unassembled WGS sequence"/>
</dbReference>
<dbReference type="PANTHER" id="PTHR36498">
    <property type="entry name" value="TATA-BINDING PROTEIN-ASSOCIATED FACTOR 172"/>
    <property type="match status" value="1"/>
</dbReference>
<accession>A0A183P2W9</accession>
<protein>
    <submittedName>
        <fullName evidence="1">Uncharacterized protein</fullName>
    </submittedName>
</protein>
<sequence>MEEPTMFTVMDFIDFRLIPLLRHKNWASRIAASEAIRHIVRHLPDWEPTLNCQSYIDQKDVSANGFLSLSGLRIDYVLAQGARLYSMDARELDKNNSRGYFERCKKNNENAMECDTFDPQTDIQSQILPTVQRQEINSRLGLENDSLLTEVLENHADVSINKWITTDDFNDETQPGFTQIDVESCVRSAYVAHVDTDGKRFGFCQSPVHCDTKRIKLDSSSDVTIDKSGLNVQATVSVLNQPSGHWPLDRMCTTLLGDLWALRWETRHGAASGLRELLSEPRHTKQAGKYIGQSETEMYNSHYQYLEDIVVRVLCTLALDQLSDFISDEVSYVVYSVLIVHLFLMTTHYSPLIVLVLHIY</sequence>
<dbReference type="GO" id="GO:0016887">
    <property type="term" value="F:ATP hydrolysis activity"/>
    <property type="evidence" value="ECO:0007669"/>
    <property type="project" value="InterPro"/>
</dbReference>
<proteinExistence type="predicted"/>
<dbReference type="AlphaFoldDB" id="A0A183P2W9"/>
<dbReference type="PANTHER" id="PTHR36498:SF1">
    <property type="entry name" value="TATA-BINDING PROTEIN-ASSOCIATED FACTOR 172"/>
    <property type="match status" value="1"/>
</dbReference>
<dbReference type="InterPro" id="IPR044972">
    <property type="entry name" value="Mot1"/>
</dbReference>
<dbReference type="InterPro" id="IPR016024">
    <property type="entry name" value="ARM-type_fold"/>
</dbReference>
<evidence type="ECO:0000313" key="2">
    <source>
        <dbReference type="Proteomes" id="UP000269396"/>
    </source>
</evidence>
<dbReference type="EMBL" id="UZAL01029118">
    <property type="protein sequence ID" value="VDP46060.1"/>
    <property type="molecule type" value="Genomic_DNA"/>
</dbReference>
<gene>
    <name evidence="1" type="ORF">SMTD_LOCUS8705</name>
</gene>
<dbReference type="GO" id="GO:0003677">
    <property type="term" value="F:DNA binding"/>
    <property type="evidence" value="ECO:0007669"/>
    <property type="project" value="InterPro"/>
</dbReference>
<name>A0A183P2W9_9TREM</name>
<evidence type="ECO:0000313" key="1">
    <source>
        <dbReference type="EMBL" id="VDP46060.1"/>
    </source>
</evidence>
<dbReference type="STRING" id="31246.A0A183P2W9"/>
<keyword evidence="2" id="KW-1185">Reference proteome</keyword>
<reference evidence="1 2" key="1">
    <citation type="submission" date="2018-11" db="EMBL/GenBank/DDBJ databases">
        <authorList>
            <consortium name="Pathogen Informatics"/>
        </authorList>
    </citation>
    <scope>NUCLEOTIDE SEQUENCE [LARGE SCALE GENOMIC DNA]</scope>
    <source>
        <strain>Denwood</strain>
        <strain evidence="2">Zambia</strain>
    </source>
</reference>
<organism evidence="1 2">
    <name type="scientific">Schistosoma mattheei</name>
    <dbReference type="NCBI Taxonomy" id="31246"/>
    <lineage>
        <taxon>Eukaryota</taxon>
        <taxon>Metazoa</taxon>
        <taxon>Spiralia</taxon>
        <taxon>Lophotrochozoa</taxon>
        <taxon>Platyhelminthes</taxon>
        <taxon>Trematoda</taxon>
        <taxon>Digenea</taxon>
        <taxon>Strigeidida</taxon>
        <taxon>Schistosomatoidea</taxon>
        <taxon>Schistosomatidae</taxon>
        <taxon>Schistosoma</taxon>
    </lineage>
</organism>